<dbReference type="EMBL" id="DVJP01000047">
    <property type="protein sequence ID" value="HIS76553.1"/>
    <property type="molecule type" value="Genomic_DNA"/>
</dbReference>
<dbReference type="AlphaFoldDB" id="A0A9D1K0Y8"/>
<evidence type="ECO:0000313" key="2">
    <source>
        <dbReference type="Proteomes" id="UP000824002"/>
    </source>
</evidence>
<name>A0A9D1K0Y8_9FIRM</name>
<dbReference type="Proteomes" id="UP000824002">
    <property type="component" value="Unassembled WGS sequence"/>
</dbReference>
<evidence type="ECO:0000313" key="1">
    <source>
        <dbReference type="EMBL" id="HIS76553.1"/>
    </source>
</evidence>
<reference evidence="1" key="2">
    <citation type="journal article" date="2021" name="PeerJ">
        <title>Extensive microbial diversity within the chicken gut microbiome revealed by metagenomics and culture.</title>
        <authorList>
            <person name="Gilroy R."/>
            <person name="Ravi A."/>
            <person name="Getino M."/>
            <person name="Pursley I."/>
            <person name="Horton D.L."/>
            <person name="Alikhan N.F."/>
            <person name="Baker D."/>
            <person name="Gharbi K."/>
            <person name="Hall N."/>
            <person name="Watson M."/>
            <person name="Adriaenssens E.M."/>
            <person name="Foster-Nyarko E."/>
            <person name="Jarju S."/>
            <person name="Secka A."/>
            <person name="Antonio M."/>
            <person name="Oren A."/>
            <person name="Chaudhuri R.R."/>
            <person name="La Ragione R."/>
            <person name="Hildebrand F."/>
            <person name="Pallen M.J."/>
        </authorList>
    </citation>
    <scope>NUCLEOTIDE SEQUENCE</scope>
    <source>
        <strain evidence="1">CHK199-13235</strain>
    </source>
</reference>
<sequence length="100" mass="11053">MLADLMKQAARGCMEESGARLLFGTVIAASPLEIRVEDRFTLKGERLILPDTLIRREQEIQCKDETHTVILCPGLKAGDKVALVRAGEFFLVAGPLDAWQ</sequence>
<dbReference type="Pfam" id="PF10844">
    <property type="entry name" value="DUF2577"/>
    <property type="match status" value="1"/>
</dbReference>
<reference evidence="1" key="1">
    <citation type="submission" date="2020-10" db="EMBL/GenBank/DDBJ databases">
        <authorList>
            <person name="Gilroy R."/>
        </authorList>
    </citation>
    <scope>NUCLEOTIDE SEQUENCE</scope>
    <source>
        <strain evidence="1">CHK199-13235</strain>
    </source>
</reference>
<protein>
    <submittedName>
        <fullName evidence="1">DUF2577 domain-containing protein</fullName>
    </submittedName>
</protein>
<comment type="caution">
    <text evidence="1">The sequence shown here is derived from an EMBL/GenBank/DDBJ whole genome shotgun (WGS) entry which is preliminary data.</text>
</comment>
<organism evidence="1 2">
    <name type="scientific">Candidatus Merdivicinus excrementipullorum</name>
    <dbReference type="NCBI Taxonomy" id="2840867"/>
    <lineage>
        <taxon>Bacteria</taxon>
        <taxon>Bacillati</taxon>
        <taxon>Bacillota</taxon>
        <taxon>Clostridia</taxon>
        <taxon>Eubacteriales</taxon>
        <taxon>Oscillospiraceae</taxon>
        <taxon>Oscillospiraceae incertae sedis</taxon>
        <taxon>Candidatus Merdivicinus</taxon>
    </lineage>
</organism>
<gene>
    <name evidence="1" type="ORF">IAB51_07045</name>
</gene>
<accession>A0A9D1K0Y8</accession>
<dbReference type="InterPro" id="IPR022555">
    <property type="entry name" value="DUF2577"/>
</dbReference>
<proteinExistence type="predicted"/>